<accession>A0ABV0QP90</accession>
<dbReference type="PANTHER" id="PTHR34927:SF1">
    <property type="entry name" value="IQ DOMAIN-CONTAINING PROTEIN K"/>
    <property type="match status" value="1"/>
</dbReference>
<dbReference type="CDD" id="cd22969">
    <property type="entry name" value="DD_IQCK"/>
    <property type="match status" value="1"/>
</dbReference>
<dbReference type="Gene3D" id="1.20.890.10">
    <property type="entry name" value="cAMP-dependent protein kinase regulatory subunit, dimerization-anchoring domain"/>
    <property type="match status" value="1"/>
</dbReference>
<dbReference type="CDD" id="cd23767">
    <property type="entry name" value="IQCD"/>
    <property type="match status" value="1"/>
</dbReference>
<sequence>MNTSNVMADVVCGQTSIWEQVCREFEAEQPNPPFQKFKASVDDDRQRDTDPLVGVAGWKARLSSQKHPKILEASPSLHIDECPVKRFLEKTMYPVLLPGLAALLREAQKYGCFERKITKFVPCDFLTEWIYNQNPRRQGQDPVNFQDIPFVRDWLRKHPRPPIPLFLQLSEEEAALLVQAFWRGYKVYHTKFV</sequence>
<reference evidence="1 2" key="1">
    <citation type="submission" date="2021-06" db="EMBL/GenBank/DDBJ databases">
        <authorList>
            <person name="Palmer J.M."/>
        </authorList>
    </citation>
    <scope>NUCLEOTIDE SEQUENCE [LARGE SCALE GENOMIC DNA]</scope>
    <source>
        <strain evidence="1 2">XC_2019</strain>
        <tissue evidence="1">Muscle</tissue>
    </source>
</reference>
<dbReference type="InterPro" id="IPR043408">
    <property type="entry name" value="IQCK"/>
</dbReference>
<dbReference type="EMBL" id="JAHRIN010017938">
    <property type="protein sequence ID" value="MEQ2197639.1"/>
    <property type="molecule type" value="Genomic_DNA"/>
</dbReference>
<comment type="caution">
    <text evidence="1">The sequence shown here is derived from an EMBL/GenBank/DDBJ whole genome shotgun (WGS) entry which is preliminary data.</text>
</comment>
<dbReference type="Proteomes" id="UP001434883">
    <property type="component" value="Unassembled WGS sequence"/>
</dbReference>
<evidence type="ECO:0000313" key="2">
    <source>
        <dbReference type="Proteomes" id="UP001434883"/>
    </source>
</evidence>
<protein>
    <recommendedName>
        <fullName evidence="3">IQ motif containing K</fullName>
    </recommendedName>
</protein>
<proteinExistence type="predicted"/>
<keyword evidence="2" id="KW-1185">Reference proteome</keyword>
<gene>
    <name evidence="1" type="ORF">XENOCAPTIV_001389</name>
</gene>
<evidence type="ECO:0000313" key="1">
    <source>
        <dbReference type="EMBL" id="MEQ2197639.1"/>
    </source>
</evidence>
<organism evidence="1 2">
    <name type="scientific">Xenoophorus captivus</name>
    <dbReference type="NCBI Taxonomy" id="1517983"/>
    <lineage>
        <taxon>Eukaryota</taxon>
        <taxon>Metazoa</taxon>
        <taxon>Chordata</taxon>
        <taxon>Craniata</taxon>
        <taxon>Vertebrata</taxon>
        <taxon>Euteleostomi</taxon>
        <taxon>Actinopterygii</taxon>
        <taxon>Neopterygii</taxon>
        <taxon>Teleostei</taxon>
        <taxon>Neoteleostei</taxon>
        <taxon>Acanthomorphata</taxon>
        <taxon>Ovalentaria</taxon>
        <taxon>Atherinomorphae</taxon>
        <taxon>Cyprinodontiformes</taxon>
        <taxon>Goodeidae</taxon>
        <taxon>Xenoophorus</taxon>
    </lineage>
</organism>
<dbReference type="PANTHER" id="PTHR34927">
    <property type="entry name" value="IQ DOMAIN-CONTAINING PROTEIN K"/>
    <property type="match status" value="1"/>
</dbReference>
<evidence type="ECO:0008006" key="3">
    <source>
        <dbReference type="Google" id="ProtNLM"/>
    </source>
</evidence>
<name>A0ABV0QP90_9TELE</name>